<sequence>MMMADQHKKLMKISVTTGLMALVLTIGFGWVFGGIGVAIGSLIANIVCQVWMWKVVRNTMKLRTDASFKAIYDLAKSRKLKLNISSHKAKL</sequence>
<reference evidence="2" key="1">
    <citation type="submission" date="2022-06" db="EMBL/GenBank/DDBJ databases">
        <title>Alkalicoccobacillus porphyridii sp. nov., isolated from a marine red alga, Porphyridium purpureum and reclassification of Shouchella plakortidis and Shouchella gibsonii as Alkalicoccobacillus plakortidis comb. nov. and Alkalicoccobacillus gibsonii comb. nov.</title>
        <authorList>
            <person name="Kim K.H."/>
            <person name="Lee J.K."/>
            <person name="Han D.M."/>
            <person name="Baek J.H."/>
            <person name="Jeon C.O."/>
        </authorList>
    </citation>
    <scope>NUCLEOTIDE SEQUENCE</scope>
    <source>
        <strain evidence="2">DSM 19153</strain>
    </source>
</reference>
<keyword evidence="1" id="KW-0812">Transmembrane</keyword>
<gene>
    <name evidence="2" type="ORF">NDM98_10290</name>
</gene>
<dbReference type="RefSeq" id="WP_251607110.1">
    <property type="nucleotide sequence ID" value="NZ_JAMQJY010000001.1"/>
</dbReference>
<accession>A0ABT0XKS3</accession>
<evidence type="ECO:0000313" key="2">
    <source>
        <dbReference type="EMBL" id="MCM2675839.1"/>
    </source>
</evidence>
<protein>
    <submittedName>
        <fullName evidence="2">Uncharacterized protein</fullName>
    </submittedName>
</protein>
<dbReference type="Proteomes" id="UP001203665">
    <property type="component" value="Unassembled WGS sequence"/>
</dbReference>
<feature type="transmembrane region" description="Helical" evidence="1">
    <location>
        <begin position="12"/>
        <end position="32"/>
    </location>
</feature>
<name>A0ABT0XKS3_9BACI</name>
<keyword evidence="3" id="KW-1185">Reference proteome</keyword>
<proteinExistence type="predicted"/>
<evidence type="ECO:0000256" key="1">
    <source>
        <dbReference type="SAM" id="Phobius"/>
    </source>
</evidence>
<keyword evidence="1" id="KW-1133">Transmembrane helix</keyword>
<comment type="caution">
    <text evidence="2">The sequence shown here is derived from an EMBL/GenBank/DDBJ whole genome shotgun (WGS) entry which is preliminary data.</text>
</comment>
<dbReference type="EMBL" id="JAMQJY010000001">
    <property type="protein sequence ID" value="MCM2675839.1"/>
    <property type="molecule type" value="Genomic_DNA"/>
</dbReference>
<organism evidence="2 3">
    <name type="scientific">Alkalicoccobacillus plakortidis</name>
    <dbReference type="NCBI Taxonomy" id="444060"/>
    <lineage>
        <taxon>Bacteria</taxon>
        <taxon>Bacillati</taxon>
        <taxon>Bacillota</taxon>
        <taxon>Bacilli</taxon>
        <taxon>Bacillales</taxon>
        <taxon>Bacillaceae</taxon>
        <taxon>Alkalicoccobacillus</taxon>
    </lineage>
</organism>
<evidence type="ECO:0000313" key="3">
    <source>
        <dbReference type="Proteomes" id="UP001203665"/>
    </source>
</evidence>
<feature type="transmembrane region" description="Helical" evidence="1">
    <location>
        <begin position="38"/>
        <end position="56"/>
    </location>
</feature>
<keyword evidence="1" id="KW-0472">Membrane</keyword>